<gene>
    <name evidence="4" type="ORF">GCM10010227_05680</name>
    <name evidence="3" type="ORF">Sgou_38510</name>
</gene>
<reference evidence="4" key="3">
    <citation type="submission" date="2020-09" db="EMBL/GenBank/DDBJ databases">
        <authorList>
            <person name="Sun Q."/>
            <person name="Ohkuma M."/>
        </authorList>
    </citation>
    <scope>NUCLEOTIDE SEQUENCE</scope>
    <source>
        <strain evidence="4">JCM 4136</strain>
    </source>
</reference>
<reference evidence="3 5" key="2">
    <citation type="submission" date="2020-02" db="EMBL/GenBank/DDBJ databases">
        <title>Whole genome shotgun sequence of Streptomyces gougerotii NBRC 13043.</title>
        <authorList>
            <person name="Ichikawa N."/>
            <person name="Komaki H."/>
            <person name="Tamura T."/>
        </authorList>
    </citation>
    <scope>NUCLEOTIDE SEQUENCE [LARGE SCALE GENOMIC DNA]</scope>
    <source>
        <strain evidence="3 5">NBRC 13043</strain>
    </source>
</reference>
<dbReference type="Proteomes" id="UP000660975">
    <property type="component" value="Unassembled WGS sequence"/>
</dbReference>
<evidence type="ECO:0000313" key="5">
    <source>
        <dbReference type="Proteomes" id="UP000480804"/>
    </source>
</evidence>
<comment type="caution">
    <text evidence="4">The sequence shown here is derived from an EMBL/GenBank/DDBJ whole genome shotgun (WGS) entry which is preliminary data.</text>
</comment>
<organism evidence="4 6">
    <name type="scientific">Streptomyces gougerotii</name>
    <dbReference type="NCBI Taxonomy" id="53448"/>
    <lineage>
        <taxon>Bacteria</taxon>
        <taxon>Bacillati</taxon>
        <taxon>Actinomycetota</taxon>
        <taxon>Actinomycetes</taxon>
        <taxon>Kitasatosporales</taxon>
        <taxon>Streptomycetaceae</taxon>
        <taxon>Streptomyces</taxon>
        <taxon>Streptomyces diastaticus group</taxon>
    </lineage>
</organism>
<evidence type="ECO:0000259" key="2">
    <source>
        <dbReference type="Pfam" id="PF00455"/>
    </source>
</evidence>
<dbReference type="Proteomes" id="UP000480804">
    <property type="component" value="Unassembled WGS sequence"/>
</dbReference>
<dbReference type="Pfam" id="PF00455">
    <property type="entry name" value="DeoRC"/>
    <property type="match status" value="1"/>
</dbReference>
<dbReference type="InterPro" id="IPR014036">
    <property type="entry name" value="DeoR-like_C"/>
</dbReference>
<feature type="domain" description="DeoR-like transcriptional repressor C-terminal sensor" evidence="2">
    <location>
        <begin position="38"/>
        <end position="96"/>
    </location>
</feature>
<reference evidence="4" key="1">
    <citation type="journal article" date="2014" name="Int. J. Syst. Evol. Microbiol.">
        <title>Complete genome sequence of Corynebacterium casei LMG S-19264T (=DSM 44701T), isolated from a smear-ripened cheese.</title>
        <authorList>
            <consortium name="US DOE Joint Genome Institute (JGI-PGF)"/>
            <person name="Walter F."/>
            <person name="Albersmeier A."/>
            <person name="Kalinowski J."/>
            <person name="Ruckert C."/>
        </authorList>
    </citation>
    <scope>NUCLEOTIDE SEQUENCE</scope>
    <source>
        <strain evidence="4">JCM 4136</strain>
    </source>
</reference>
<evidence type="ECO:0000313" key="3">
    <source>
        <dbReference type="EMBL" id="GFH79181.1"/>
    </source>
</evidence>
<dbReference type="EMBL" id="BMSC01000001">
    <property type="protein sequence ID" value="GGU55312.1"/>
    <property type="molecule type" value="Genomic_DNA"/>
</dbReference>
<protein>
    <recommendedName>
        <fullName evidence="2">DeoR-like transcriptional repressor C-terminal sensor domain-containing protein</fullName>
    </recommendedName>
</protein>
<feature type="region of interest" description="Disordered" evidence="1">
    <location>
        <begin position="1"/>
        <end position="45"/>
    </location>
</feature>
<sequence>MGGGAGDGAQIVVGDGVHHQQGPGSPGGVGDGPEGRHGTSSWDLLRGVPTASDAEVEVKRAALECSRSAVLVAGSSKFGTFGKYRVASLSDFDAIIPGPALTEAAAEGVRGSGTELHLAAPA</sequence>
<accession>A0A8H9HFS3</accession>
<evidence type="ECO:0000256" key="1">
    <source>
        <dbReference type="SAM" id="MobiDB-lite"/>
    </source>
</evidence>
<proteinExistence type="predicted"/>
<dbReference type="AlphaFoldDB" id="A0A8H9HFS3"/>
<keyword evidence="5" id="KW-1185">Reference proteome</keyword>
<evidence type="ECO:0000313" key="6">
    <source>
        <dbReference type="Proteomes" id="UP000660975"/>
    </source>
</evidence>
<name>A0A8H9HFS3_9ACTN</name>
<dbReference type="EMBL" id="BLLO01000020">
    <property type="protein sequence ID" value="GFH79181.1"/>
    <property type="molecule type" value="Genomic_DNA"/>
</dbReference>
<evidence type="ECO:0000313" key="4">
    <source>
        <dbReference type="EMBL" id="GGU55312.1"/>
    </source>
</evidence>